<dbReference type="PANTHER" id="PTHR13817:SF73">
    <property type="entry name" value="FIBRONECTIN TYPE-III DOMAIN-CONTAINING PROTEIN"/>
    <property type="match status" value="1"/>
</dbReference>
<dbReference type="EMBL" id="GL376638">
    <property type="status" value="NOT_ANNOTATED_CDS"/>
    <property type="molecule type" value="Genomic_DNA"/>
</dbReference>
<reference evidence="3" key="3">
    <citation type="submission" date="2015-02" db="UniProtKB">
        <authorList>
            <consortium name="EnsemblProtists"/>
        </authorList>
    </citation>
    <scope>IDENTIFICATION</scope>
    <source>
        <strain evidence="3">DAOM BR144</strain>
    </source>
</reference>
<dbReference type="InterPro" id="IPR050964">
    <property type="entry name" value="Striated_Muscle_Regulatory"/>
</dbReference>
<dbReference type="InterPro" id="IPR036116">
    <property type="entry name" value="FN3_sf"/>
</dbReference>
<reference evidence="4" key="2">
    <citation type="submission" date="2010-04" db="EMBL/GenBank/DDBJ databases">
        <authorList>
            <person name="Buell R."/>
            <person name="Hamilton J."/>
            <person name="Hostetler J."/>
        </authorList>
    </citation>
    <scope>NUCLEOTIDE SEQUENCE [LARGE SCALE GENOMIC DNA]</scope>
    <source>
        <strain evidence="4">DAOM:BR144</strain>
    </source>
</reference>
<dbReference type="VEuPathDB" id="FungiDB:PYU1_G003582"/>
<dbReference type="InterPro" id="IPR013783">
    <property type="entry name" value="Ig-like_fold"/>
</dbReference>
<evidence type="ECO:0000256" key="1">
    <source>
        <dbReference type="ARBA" id="ARBA00022737"/>
    </source>
</evidence>
<evidence type="ECO:0000259" key="2">
    <source>
        <dbReference type="PROSITE" id="PS50853"/>
    </source>
</evidence>
<reference evidence="4" key="1">
    <citation type="journal article" date="2010" name="Genome Biol.">
        <title>Genome sequence of the necrotrophic plant pathogen Pythium ultimum reveals original pathogenicity mechanisms and effector repertoire.</title>
        <authorList>
            <person name="Levesque C.A."/>
            <person name="Brouwer H."/>
            <person name="Cano L."/>
            <person name="Hamilton J.P."/>
            <person name="Holt C."/>
            <person name="Huitema E."/>
            <person name="Raffaele S."/>
            <person name="Robideau G.P."/>
            <person name="Thines M."/>
            <person name="Win J."/>
            <person name="Zerillo M.M."/>
            <person name="Beakes G.W."/>
            <person name="Boore J.L."/>
            <person name="Busam D."/>
            <person name="Dumas B."/>
            <person name="Ferriera S."/>
            <person name="Fuerstenberg S.I."/>
            <person name="Gachon C.M."/>
            <person name="Gaulin E."/>
            <person name="Govers F."/>
            <person name="Grenville-Briggs L."/>
            <person name="Horner N."/>
            <person name="Hostetler J."/>
            <person name="Jiang R.H."/>
            <person name="Johnson J."/>
            <person name="Krajaejun T."/>
            <person name="Lin H."/>
            <person name="Meijer H.J."/>
            <person name="Moore B."/>
            <person name="Morris P."/>
            <person name="Phuntmart V."/>
            <person name="Puiu D."/>
            <person name="Shetty J."/>
            <person name="Stajich J.E."/>
            <person name="Tripathy S."/>
            <person name="Wawra S."/>
            <person name="van West P."/>
            <person name="Whitty B.R."/>
            <person name="Coutinho P.M."/>
            <person name="Henrissat B."/>
            <person name="Martin F."/>
            <person name="Thomas P.D."/>
            <person name="Tyler B.M."/>
            <person name="De Vries R.P."/>
            <person name="Kamoun S."/>
            <person name="Yandell M."/>
            <person name="Tisserat N."/>
            <person name="Buell C.R."/>
        </authorList>
    </citation>
    <scope>NUCLEOTIDE SEQUENCE</scope>
    <source>
        <strain evidence="4">DAOM:BR144</strain>
    </source>
</reference>
<proteinExistence type="predicted"/>
<dbReference type="eggNOG" id="KOG0613">
    <property type="taxonomic scope" value="Eukaryota"/>
</dbReference>
<dbReference type="InterPro" id="IPR003961">
    <property type="entry name" value="FN3_dom"/>
</dbReference>
<evidence type="ECO:0000313" key="3">
    <source>
        <dbReference type="EnsemblProtists" id="PYU1_T003592"/>
    </source>
</evidence>
<dbReference type="SMART" id="SM00060">
    <property type="entry name" value="FN3"/>
    <property type="match status" value="2"/>
</dbReference>
<feature type="domain" description="Fibronectin type-III" evidence="2">
    <location>
        <begin position="287"/>
        <end position="373"/>
    </location>
</feature>
<dbReference type="Proteomes" id="UP000019132">
    <property type="component" value="Unassembled WGS sequence"/>
</dbReference>
<dbReference type="EnsemblProtists" id="PYU1_T003592">
    <property type="protein sequence ID" value="PYU1_T003592"/>
    <property type="gene ID" value="PYU1_G003582"/>
</dbReference>
<dbReference type="HOGENOM" id="CLU_742889_0_0_1"/>
<accession>K3WF51</accession>
<dbReference type="CDD" id="cd00063">
    <property type="entry name" value="FN3"/>
    <property type="match status" value="1"/>
</dbReference>
<protein>
    <recommendedName>
        <fullName evidence="2">Fibronectin type-III domain-containing protein</fullName>
    </recommendedName>
</protein>
<sequence length="373" mass="39740">MFRFAASNAQYQSDFAVYTTPFQTKTRTPFQVKDVLASPLSTSSIGVRWKAPEYDGGEAITHYKVQWDSSNQFEMQSTYAGSDTVVATQGPDSSSDQVLAYTITGLDVNMPVFVRVTAYNSLGYGEPALATPVSTNLRVARVVVKSTSLTNATAAAQKFKLKFQNFATLSTVSIPINGDALALQNAVAALDIVGTVSVSRNDHSLGEGAVLFDESGVDTPFAYRMEWTITFLTPSADAIDPNALGNLVVTLDATPVGVIAQADISVYEVRTATSLVSIQPQAVPSTGPLDVRISVVDASSLGVSWAAPSSASSPTRKYLIEWSDTSDFMQSTPQTGGTSYSIAAAHTQMVPGSTKTYTIRGLSCWQVWLTAMG</sequence>
<organism evidence="3 4">
    <name type="scientific">Globisporangium ultimum (strain ATCC 200006 / CBS 805.95 / DAOM BR144)</name>
    <name type="common">Pythium ultimum</name>
    <dbReference type="NCBI Taxonomy" id="431595"/>
    <lineage>
        <taxon>Eukaryota</taxon>
        <taxon>Sar</taxon>
        <taxon>Stramenopiles</taxon>
        <taxon>Oomycota</taxon>
        <taxon>Peronosporomycetes</taxon>
        <taxon>Pythiales</taxon>
        <taxon>Pythiaceae</taxon>
        <taxon>Globisporangium</taxon>
    </lineage>
</organism>
<dbReference type="Gene3D" id="2.60.40.10">
    <property type="entry name" value="Immunoglobulins"/>
    <property type="match status" value="2"/>
</dbReference>
<dbReference type="AlphaFoldDB" id="K3WF51"/>
<dbReference type="Pfam" id="PF00041">
    <property type="entry name" value="fn3"/>
    <property type="match status" value="2"/>
</dbReference>
<keyword evidence="1" id="KW-0677">Repeat</keyword>
<keyword evidence="4" id="KW-1185">Reference proteome</keyword>
<dbReference type="PANTHER" id="PTHR13817">
    <property type="entry name" value="TITIN"/>
    <property type="match status" value="1"/>
</dbReference>
<evidence type="ECO:0000313" key="4">
    <source>
        <dbReference type="Proteomes" id="UP000019132"/>
    </source>
</evidence>
<feature type="domain" description="Fibronectin type-III" evidence="2">
    <location>
        <begin position="31"/>
        <end position="138"/>
    </location>
</feature>
<dbReference type="SUPFAM" id="SSF49265">
    <property type="entry name" value="Fibronectin type III"/>
    <property type="match status" value="2"/>
</dbReference>
<dbReference type="STRING" id="431595.K3WF51"/>
<dbReference type="InParanoid" id="K3WF51"/>
<dbReference type="PROSITE" id="PS50853">
    <property type="entry name" value="FN3"/>
    <property type="match status" value="2"/>
</dbReference>
<name>K3WF51_GLOUD</name>